<keyword evidence="4" id="KW-1185">Reference proteome</keyword>
<feature type="domain" description="SAP" evidence="2">
    <location>
        <begin position="30"/>
        <end position="64"/>
    </location>
</feature>
<dbReference type="InterPro" id="IPR003034">
    <property type="entry name" value="SAP_dom"/>
</dbReference>
<dbReference type="AlphaFoldDB" id="A0A8H5M0S8"/>
<dbReference type="Proteomes" id="UP000518752">
    <property type="component" value="Unassembled WGS sequence"/>
</dbReference>
<dbReference type="InterPro" id="IPR036361">
    <property type="entry name" value="SAP_dom_sf"/>
</dbReference>
<dbReference type="PROSITE" id="PS50800">
    <property type="entry name" value="SAP"/>
    <property type="match status" value="1"/>
</dbReference>
<accession>A0A8H5M0S8</accession>
<dbReference type="EMBL" id="JAACJN010000086">
    <property type="protein sequence ID" value="KAF5377075.1"/>
    <property type="molecule type" value="Genomic_DNA"/>
</dbReference>
<dbReference type="SMART" id="SM00513">
    <property type="entry name" value="SAP"/>
    <property type="match status" value="1"/>
</dbReference>
<dbReference type="SUPFAM" id="SSF68906">
    <property type="entry name" value="SAP domain"/>
    <property type="match status" value="1"/>
</dbReference>
<dbReference type="OrthoDB" id="445357at2759"/>
<proteinExistence type="predicted"/>
<dbReference type="Gene3D" id="1.10.720.30">
    <property type="entry name" value="SAP domain"/>
    <property type="match status" value="1"/>
</dbReference>
<feature type="region of interest" description="Disordered" evidence="1">
    <location>
        <begin position="72"/>
        <end position="91"/>
    </location>
</feature>
<feature type="compositionally biased region" description="Polar residues" evidence="1">
    <location>
        <begin position="72"/>
        <end position="81"/>
    </location>
</feature>
<evidence type="ECO:0000313" key="4">
    <source>
        <dbReference type="Proteomes" id="UP000518752"/>
    </source>
</evidence>
<protein>
    <recommendedName>
        <fullName evidence="2">SAP domain-containing protein</fullName>
    </recommendedName>
</protein>
<evidence type="ECO:0000313" key="3">
    <source>
        <dbReference type="EMBL" id="KAF5377075.1"/>
    </source>
</evidence>
<name>A0A8H5M0S8_9AGAR</name>
<gene>
    <name evidence="3" type="ORF">D9757_007735</name>
</gene>
<reference evidence="3 4" key="1">
    <citation type="journal article" date="2020" name="ISME J.">
        <title>Uncovering the hidden diversity of litter-decomposition mechanisms in mushroom-forming fungi.</title>
        <authorList>
            <person name="Floudas D."/>
            <person name="Bentzer J."/>
            <person name="Ahren D."/>
            <person name="Johansson T."/>
            <person name="Persson P."/>
            <person name="Tunlid A."/>
        </authorList>
    </citation>
    <scope>NUCLEOTIDE SEQUENCE [LARGE SCALE GENOMIC DNA]</scope>
    <source>
        <strain evidence="3 4">CBS 406.79</strain>
    </source>
</reference>
<comment type="caution">
    <text evidence="3">The sequence shown here is derived from an EMBL/GenBank/DDBJ whole genome shotgun (WGS) entry which is preliminary data.</text>
</comment>
<sequence>MLRSFSIPAVRALARPRRSFVSAVLLSKSWDRLSLQELRIEAKNRGIPSIGKKSTLISRIQEHEKSLSYVAASSTANVSTPPETPSVDNTREGETPGIPLAAQAAAPSPYYTVYLPEIDYSEEPEPPIQIPYSLDFWTTSAPAASELEPESTMPKMVVIGGEETYGGASPTHNMLDETQIAAAAAAENSSPTPTVAQGKGGFLDDVAEDMGLPHLRDVKKTVFRLFT</sequence>
<dbReference type="Pfam" id="PF02037">
    <property type="entry name" value="SAP"/>
    <property type="match status" value="1"/>
</dbReference>
<evidence type="ECO:0000259" key="2">
    <source>
        <dbReference type="PROSITE" id="PS50800"/>
    </source>
</evidence>
<evidence type="ECO:0000256" key="1">
    <source>
        <dbReference type="SAM" id="MobiDB-lite"/>
    </source>
</evidence>
<organism evidence="3 4">
    <name type="scientific">Collybiopsis confluens</name>
    <dbReference type="NCBI Taxonomy" id="2823264"/>
    <lineage>
        <taxon>Eukaryota</taxon>
        <taxon>Fungi</taxon>
        <taxon>Dikarya</taxon>
        <taxon>Basidiomycota</taxon>
        <taxon>Agaricomycotina</taxon>
        <taxon>Agaricomycetes</taxon>
        <taxon>Agaricomycetidae</taxon>
        <taxon>Agaricales</taxon>
        <taxon>Marasmiineae</taxon>
        <taxon>Omphalotaceae</taxon>
        <taxon>Collybiopsis</taxon>
    </lineage>
</organism>